<dbReference type="GeneID" id="20090152"/>
<dbReference type="RefSeq" id="XP_008878695.1">
    <property type="nucleotide sequence ID" value="XM_008880473.1"/>
</dbReference>
<gene>
    <name evidence="2" type="ORF">H310_13102</name>
</gene>
<dbReference type="eggNOG" id="KOG2819">
    <property type="taxonomic scope" value="Eukaryota"/>
</dbReference>
<reference evidence="2" key="1">
    <citation type="submission" date="2013-12" db="EMBL/GenBank/DDBJ databases">
        <title>The Genome Sequence of Aphanomyces invadans NJM9701.</title>
        <authorList>
            <consortium name="The Broad Institute Genomics Platform"/>
            <person name="Russ C."/>
            <person name="Tyler B."/>
            <person name="van West P."/>
            <person name="Dieguez-Uribeondo J."/>
            <person name="Young S.K."/>
            <person name="Zeng Q."/>
            <person name="Gargeya S."/>
            <person name="Fitzgerald M."/>
            <person name="Abouelleil A."/>
            <person name="Alvarado L."/>
            <person name="Chapman S.B."/>
            <person name="Gainer-Dewar J."/>
            <person name="Goldberg J."/>
            <person name="Griggs A."/>
            <person name="Gujja S."/>
            <person name="Hansen M."/>
            <person name="Howarth C."/>
            <person name="Imamovic A."/>
            <person name="Ireland A."/>
            <person name="Larimer J."/>
            <person name="McCowan C."/>
            <person name="Murphy C."/>
            <person name="Pearson M."/>
            <person name="Poon T.W."/>
            <person name="Priest M."/>
            <person name="Roberts A."/>
            <person name="Saif S."/>
            <person name="Shea T."/>
            <person name="Sykes S."/>
            <person name="Wortman J."/>
            <person name="Nusbaum C."/>
            <person name="Birren B."/>
        </authorList>
    </citation>
    <scope>NUCLEOTIDE SEQUENCE [LARGE SCALE GENOMIC DNA]</scope>
    <source>
        <strain evidence="2">NJM9701</strain>
    </source>
</reference>
<dbReference type="InterPro" id="IPR005373">
    <property type="entry name" value="PHAF1"/>
</dbReference>
<sequence length="380" mass="41935">MHQDDEVWEVVLGRKVGPLQLGATLSDAIAVLKRRSPVRAFEIEYNEDDPYASDIVITSPEDGFKLQFHSVTQLLTVIDVFQMGNMSLRYQSSILCGKNATPTFQSVYEVVGPTYPGTYNPTTTIYTLHYMGGSFRFPIPKEYKKLYTNKDVLPLELPNGSTPAAIGFSIYSGTDEPSTTTTSVLPLVPLRQHYYEPVVVDLSNMHKISLAFSTSNRSIALGATPQDVISALGPPSSAYFKSSLDAAGCRGGEYFHNFADLGIDVMYSAWHVVVKVILRSNLPGHGEFNAYLKCNYELRHFGATAPMPPQDRITVTPETTWSTMLKALAISRDDLRPIVFENGSVKDPFDASRFYEPFAGCLVEVLKNDCVASVTLSCPP</sequence>
<organism evidence="2">
    <name type="scientific">Aphanomyces invadans</name>
    <dbReference type="NCBI Taxonomy" id="157072"/>
    <lineage>
        <taxon>Eukaryota</taxon>
        <taxon>Sar</taxon>
        <taxon>Stramenopiles</taxon>
        <taxon>Oomycota</taxon>
        <taxon>Saprolegniomycetes</taxon>
        <taxon>Saprolegniales</taxon>
        <taxon>Verrucalvaceae</taxon>
        <taxon>Aphanomyces</taxon>
    </lineage>
</organism>
<dbReference type="Pfam" id="PF03676">
    <property type="entry name" value="PHAF1"/>
    <property type="match status" value="1"/>
</dbReference>
<dbReference type="OrthoDB" id="411211at2759"/>
<proteinExistence type="inferred from homology"/>
<protein>
    <submittedName>
        <fullName evidence="2">Uncharacterized protein</fullName>
    </submittedName>
</protein>
<dbReference type="VEuPathDB" id="FungiDB:H310_13102"/>
<dbReference type="PANTHER" id="PTHR13465">
    <property type="entry name" value="UPF0183 PROTEIN"/>
    <property type="match status" value="1"/>
</dbReference>
<evidence type="ECO:0000313" key="2">
    <source>
        <dbReference type="EMBL" id="ETV92658.1"/>
    </source>
</evidence>
<dbReference type="InterPro" id="IPR039156">
    <property type="entry name" value="PHAF1/BROMI"/>
</dbReference>
<accession>A0A024TF37</accession>
<dbReference type="AlphaFoldDB" id="A0A024TF37"/>
<dbReference type="PANTHER" id="PTHR13465:SF2">
    <property type="entry name" value="PHAGOSOME ASSEMBLY FACTOR 1"/>
    <property type="match status" value="1"/>
</dbReference>
<evidence type="ECO:0000256" key="1">
    <source>
        <dbReference type="ARBA" id="ARBA00024339"/>
    </source>
</evidence>
<comment type="similarity">
    <text evidence="1">Belongs to the PHAF1 family.</text>
</comment>
<dbReference type="EMBL" id="KI913998">
    <property type="protein sequence ID" value="ETV92658.1"/>
    <property type="molecule type" value="Genomic_DNA"/>
</dbReference>
<name>A0A024TF37_9STRA</name>